<feature type="transmembrane region" description="Helical" evidence="1">
    <location>
        <begin position="53"/>
        <end position="73"/>
    </location>
</feature>
<name>A0A0P7E0F2_9GAMM</name>
<protein>
    <submittedName>
        <fullName evidence="2">Uncharacterized protein</fullName>
    </submittedName>
</protein>
<dbReference type="AlphaFoldDB" id="A0A0P7E0F2"/>
<dbReference type="RefSeq" id="WP_054553002.1">
    <property type="nucleotide sequence ID" value="NZ_LJTC01000006.1"/>
</dbReference>
<proteinExistence type="predicted"/>
<reference evidence="2 3" key="1">
    <citation type="submission" date="2015-09" db="EMBL/GenBank/DDBJ databases">
        <title>Draft Genome Sequence of Pseudoalteromonas lipolytica UCD-48B.</title>
        <authorList>
            <person name="Krusor M."/>
            <person name="Coil D.A."/>
            <person name="Lang J.M."/>
            <person name="Eisen J.A."/>
            <person name="Alexiev A."/>
        </authorList>
    </citation>
    <scope>NUCLEOTIDE SEQUENCE [LARGE SCALE GENOMIC DNA]</scope>
    <source>
        <strain evidence="2 3">UCD-48B</strain>
    </source>
</reference>
<keyword evidence="1" id="KW-0812">Transmembrane</keyword>
<keyword evidence="1" id="KW-0472">Membrane</keyword>
<gene>
    <name evidence="2" type="ORF">AOG27_10620</name>
</gene>
<feature type="transmembrane region" description="Helical" evidence="1">
    <location>
        <begin position="12"/>
        <end position="33"/>
    </location>
</feature>
<evidence type="ECO:0000256" key="1">
    <source>
        <dbReference type="SAM" id="Phobius"/>
    </source>
</evidence>
<accession>A0A0P7E0F2</accession>
<organism evidence="2 3">
    <name type="scientific">Pseudoalteromonas lipolytica</name>
    <dbReference type="NCBI Taxonomy" id="570156"/>
    <lineage>
        <taxon>Bacteria</taxon>
        <taxon>Pseudomonadati</taxon>
        <taxon>Pseudomonadota</taxon>
        <taxon>Gammaproteobacteria</taxon>
        <taxon>Alteromonadales</taxon>
        <taxon>Pseudoalteromonadaceae</taxon>
        <taxon>Pseudoalteromonas</taxon>
    </lineage>
</organism>
<dbReference type="PATRIC" id="fig|570156.3.peg.3214"/>
<dbReference type="Proteomes" id="UP000050378">
    <property type="component" value="Unassembled WGS sequence"/>
</dbReference>
<comment type="caution">
    <text evidence="2">The sequence shown here is derived from an EMBL/GenBank/DDBJ whole genome shotgun (WGS) entry which is preliminary data.</text>
</comment>
<evidence type="ECO:0000313" key="3">
    <source>
        <dbReference type="Proteomes" id="UP000050378"/>
    </source>
</evidence>
<dbReference type="EMBL" id="LJTC01000006">
    <property type="protein sequence ID" value="KPM83545.1"/>
    <property type="molecule type" value="Genomic_DNA"/>
</dbReference>
<keyword evidence="1" id="KW-1133">Transmembrane helix</keyword>
<sequence length="78" mass="8939">MKTLNLKFVLDLVRVIVNVIYIFVVIAVGFWVVDYFSIYKAASGYSFSGIDGYARLIIAFIFAEILGYVELSLREKYL</sequence>
<evidence type="ECO:0000313" key="2">
    <source>
        <dbReference type="EMBL" id="KPM83545.1"/>
    </source>
</evidence>